<dbReference type="SUPFAM" id="SSF46894">
    <property type="entry name" value="C-terminal effector domain of the bipartite response regulators"/>
    <property type="match status" value="1"/>
</dbReference>
<organism evidence="2 3">
    <name type="scientific">Agrobacterium tumefaciens</name>
    <dbReference type="NCBI Taxonomy" id="358"/>
    <lineage>
        <taxon>Bacteria</taxon>
        <taxon>Pseudomonadati</taxon>
        <taxon>Pseudomonadota</taxon>
        <taxon>Alphaproteobacteria</taxon>
        <taxon>Hyphomicrobiales</taxon>
        <taxon>Rhizobiaceae</taxon>
        <taxon>Rhizobium/Agrobacterium group</taxon>
        <taxon>Agrobacterium</taxon>
        <taxon>Agrobacterium tumefaciens complex</taxon>
    </lineage>
</organism>
<dbReference type="Proteomes" id="UP000035017">
    <property type="component" value="Unassembled WGS sequence"/>
</dbReference>
<evidence type="ECO:0000259" key="1">
    <source>
        <dbReference type="PROSITE" id="PS50043"/>
    </source>
</evidence>
<proteinExistence type="predicted"/>
<dbReference type="OrthoDB" id="7272316at2"/>
<dbReference type="GO" id="GO:0006355">
    <property type="term" value="P:regulation of DNA-templated transcription"/>
    <property type="evidence" value="ECO:0007669"/>
    <property type="project" value="InterPro"/>
</dbReference>
<dbReference type="GO" id="GO:0003677">
    <property type="term" value="F:DNA binding"/>
    <property type="evidence" value="ECO:0007669"/>
    <property type="project" value="InterPro"/>
</dbReference>
<dbReference type="InterPro" id="IPR016032">
    <property type="entry name" value="Sig_transdc_resp-reg_C-effctor"/>
</dbReference>
<protein>
    <recommendedName>
        <fullName evidence="1">HTH luxR-type domain-containing protein</fullName>
    </recommendedName>
</protein>
<dbReference type="PRINTS" id="PR00038">
    <property type="entry name" value="HTHLUXR"/>
</dbReference>
<dbReference type="EMBL" id="JXQV01000054">
    <property type="protein sequence ID" value="KIP97647.1"/>
    <property type="molecule type" value="Genomic_DNA"/>
</dbReference>
<dbReference type="SMART" id="SM00421">
    <property type="entry name" value="HTH_LUXR"/>
    <property type="match status" value="1"/>
</dbReference>
<name>A0A0D0IWQ7_AGRTU</name>
<dbReference type="Gene3D" id="3.40.50.2300">
    <property type="match status" value="1"/>
</dbReference>
<dbReference type="Pfam" id="PF00196">
    <property type="entry name" value="GerE"/>
    <property type="match status" value="1"/>
</dbReference>
<dbReference type="PANTHER" id="PTHR45566">
    <property type="entry name" value="HTH-TYPE TRANSCRIPTIONAL REGULATOR YHJB-RELATED"/>
    <property type="match status" value="1"/>
</dbReference>
<feature type="domain" description="HTH luxR-type" evidence="1">
    <location>
        <begin position="153"/>
        <end position="218"/>
    </location>
</feature>
<dbReference type="InterPro" id="IPR051015">
    <property type="entry name" value="EvgA-like"/>
</dbReference>
<reference evidence="2 3" key="1">
    <citation type="submission" date="2014-12" db="EMBL/GenBank/DDBJ databases">
        <title>16Stimator: statistical estimation of ribosomal gene copy numbers from draft genome assemblies.</title>
        <authorList>
            <person name="Perisin M.A."/>
            <person name="Vetter M."/>
            <person name="Gilbert J.A."/>
            <person name="Bergelson J."/>
        </authorList>
    </citation>
    <scope>NUCLEOTIDE SEQUENCE [LARGE SCALE GENOMIC DNA]</scope>
    <source>
        <strain evidence="2 3">MEJ076</strain>
    </source>
</reference>
<gene>
    <name evidence="2" type="ORF">RU07_23885</name>
</gene>
<dbReference type="AlphaFoldDB" id="A0A0D0IWQ7"/>
<accession>A0A0D0IWQ7</accession>
<sequence>MASHGTIFLVDPLEMRRECLSSALCPWATSLTLDLVATGDMISLPLGNCSEIVLLIINLGGTSVDSLEADSALFCTKALHEARYALISDRADPEEAIAAAERGFQAFLPTALPLEIVKQALTFILGGGTYFPREALLANHSPTVGRGSSTNLKGLSPQGLTGRQNEVLERLRFGKSNKHIARELNMQEATVKVHVRQIMRKLGASNRTQAALLAQISTTKATVEIPQNGAVCIPPMINGTSATRTVNVSV</sequence>
<evidence type="ECO:0000313" key="3">
    <source>
        <dbReference type="Proteomes" id="UP000035017"/>
    </source>
</evidence>
<evidence type="ECO:0000313" key="2">
    <source>
        <dbReference type="EMBL" id="KIP97647.1"/>
    </source>
</evidence>
<comment type="caution">
    <text evidence="2">The sequence shown here is derived from an EMBL/GenBank/DDBJ whole genome shotgun (WGS) entry which is preliminary data.</text>
</comment>
<dbReference type="PANTHER" id="PTHR45566:SF1">
    <property type="entry name" value="HTH-TYPE TRANSCRIPTIONAL REGULATOR YHJB-RELATED"/>
    <property type="match status" value="1"/>
</dbReference>
<dbReference type="PROSITE" id="PS50043">
    <property type="entry name" value="HTH_LUXR_2"/>
    <property type="match status" value="1"/>
</dbReference>
<dbReference type="CDD" id="cd06170">
    <property type="entry name" value="LuxR_C_like"/>
    <property type="match status" value="1"/>
</dbReference>
<dbReference type="InterPro" id="IPR000792">
    <property type="entry name" value="Tscrpt_reg_LuxR_C"/>
</dbReference>